<protein>
    <submittedName>
        <fullName evidence="2">Uncharacterized protein</fullName>
    </submittedName>
</protein>
<accession>A0A559IIB1</accession>
<name>A0A559IIB1_9BACL</name>
<feature type="region of interest" description="Disordered" evidence="1">
    <location>
        <begin position="19"/>
        <end position="65"/>
    </location>
</feature>
<dbReference type="RefSeq" id="WP_144994152.1">
    <property type="nucleotide sequence ID" value="NZ_VNJK01000004.1"/>
</dbReference>
<reference evidence="2 3" key="1">
    <citation type="submission" date="2019-07" db="EMBL/GenBank/DDBJ databases">
        <authorList>
            <person name="Kim J."/>
        </authorList>
    </citation>
    <scope>NUCLEOTIDE SEQUENCE [LARGE SCALE GENOMIC DNA]</scope>
    <source>
        <strain evidence="2 3">N4</strain>
    </source>
</reference>
<organism evidence="2 3">
    <name type="scientific">Paenibacillus agilis</name>
    <dbReference type="NCBI Taxonomy" id="3020863"/>
    <lineage>
        <taxon>Bacteria</taxon>
        <taxon>Bacillati</taxon>
        <taxon>Bacillota</taxon>
        <taxon>Bacilli</taxon>
        <taxon>Bacillales</taxon>
        <taxon>Paenibacillaceae</taxon>
        <taxon>Paenibacillus</taxon>
    </lineage>
</organism>
<proteinExistence type="predicted"/>
<sequence length="65" mass="7779">MVKQLIKRFLYSLMGKKSSHRVYHSSSSHYKKRKHYAPTHTHKSHKYGHKRYKGSSRSFSSYFSS</sequence>
<feature type="compositionally biased region" description="Basic residues" evidence="1">
    <location>
        <begin position="19"/>
        <end position="54"/>
    </location>
</feature>
<dbReference type="Proteomes" id="UP000318102">
    <property type="component" value="Unassembled WGS sequence"/>
</dbReference>
<keyword evidence="3" id="KW-1185">Reference proteome</keyword>
<comment type="caution">
    <text evidence="2">The sequence shown here is derived from an EMBL/GenBank/DDBJ whole genome shotgun (WGS) entry which is preliminary data.</text>
</comment>
<gene>
    <name evidence="2" type="ORF">FPZ44_22485</name>
</gene>
<dbReference type="AlphaFoldDB" id="A0A559IIB1"/>
<evidence type="ECO:0000313" key="3">
    <source>
        <dbReference type="Proteomes" id="UP000318102"/>
    </source>
</evidence>
<evidence type="ECO:0000256" key="1">
    <source>
        <dbReference type="SAM" id="MobiDB-lite"/>
    </source>
</evidence>
<feature type="compositionally biased region" description="Low complexity" evidence="1">
    <location>
        <begin position="55"/>
        <end position="65"/>
    </location>
</feature>
<dbReference type="EMBL" id="VNJK01000004">
    <property type="protein sequence ID" value="TVX87250.1"/>
    <property type="molecule type" value="Genomic_DNA"/>
</dbReference>
<evidence type="ECO:0000313" key="2">
    <source>
        <dbReference type="EMBL" id="TVX87250.1"/>
    </source>
</evidence>